<organism evidence="1 2">
    <name type="scientific">Rossellomorea vietnamensis</name>
    <dbReference type="NCBI Taxonomy" id="218284"/>
    <lineage>
        <taxon>Bacteria</taxon>
        <taxon>Bacillati</taxon>
        <taxon>Bacillota</taxon>
        <taxon>Bacilli</taxon>
        <taxon>Bacillales</taxon>
        <taxon>Bacillaceae</taxon>
        <taxon>Rossellomorea</taxon>
    </lineage>
</organism>
<name>A0ACD4C1S4_9BACI</name>
<dbReference type="EMBL" id="CP104558">
    <property type="protein sequence ID" value="UXH42513.1"/>
    <property type="molecule type" value="Genomic_DNA"/>
</dbReference>
<reference evidence="1" key="1">
    <citation type="submission" date="2022-09" db="EMBL/GenBank/DDBJ databases">
        <title>Complete genome sequence of Rossellomorea vietnamensis strain RL-WG62, a newly isolated PGPR with the potential for plant salinity stress alleviation.</title>
        <authorList>
            <person name="Ren L."/>
            <person name="Wang G."/>
            <person name="Hu H."/>
        </authorList>
    </citation>
    <scope>NUCLEOTIDE SEQUENCE</scope>
    <source>
        <strain evidence="1">RL-WG62</strain>
    </source>
</reference>
<accession>A0ACD4C1S4</accession>
<evidence type="ECO:0000313" key="2">
    <source>
        <dbReference type="Proteomes" id="UP001064027"/>
    </source>
</evidence>
<keyword evidence="1" id="KW-0238">DNA-binding</keyword>
<evidence type="ECO:0000313" key="1">
    <source>
        <dbReference type="EMBL" id="UXH42513.1"/>
    </source>
</evidence>
<gene>
    <name evidence="1" type="ORF">N5C46_12200</name>
</gene>
<protein>
    <submittedName>
        <fullName evidence="1">AbrB/MazE/SpoVT family DNA-binding domain-containing protein</fullName>
    </submittedName>
</protein>
<sequence length="102" mass="11851">MLSMMYGSKPFSKSGTITLPHKWREKFGLLPGKLAELVYQNNCLYIKQATRDSTHNKRYISEKGTVHIPKELREEMGMAYPSSYCLHVNEKDNCFMITTEKE</sequence>
<proteinExistence type="predicted"/>
<dbReference type="Proteomes" id="UP001064027">
    <property type="component" value="Chromosome"/>
</dbReference>
<keyword evidence="2" id="KW-1185">Reference proteome</keyword>